<evidence type="ECO:0000313" key="3">
    <source>
        <dbReference type="EMBL" id="KAF6172496.1"/>
    </source>
</evidence>
<protein>
    <submittedName>
        <fullName evidence="3">Uncharacterized protein</fullName>
    </submittedName>
</protein>
<keyword evidence="2" id="KW-0472">Membrane</keyword>
<keyword evidence="2" id="KW-0812">Transmembrane</keyword>
<name>A0A7J7NZ80_9MAGN</name>
<comment type="caution">
    <text evidence="3">The sequence shown here is derived from an EMBL/GenBank/DDBJ whole genome shotgun (WGS) entry which is preliminary data.</text>
</comment>
<proteinExistence type="inferred from homology"/>
<gene>
    <name evidence="3" type="ORF">GIB67_007009</name>
</gene>
<keyword evidence="2" id="KW-1133">Transmembrane helix</keyword>
<dbReference type="EMBL" id="JACGCM010000427">
    <property type="protein sequence ID" value="KAF6172496.1"/>
    <property type="molecule type" value="Genomic_DNA"/>
</dbReference>
<feature type="transmembrane region" description="Helical" evidence="2">
    <location>
        <begin position="63"/>
        <end position="82"/>
    </location>
</feature>
<dbReference type="OrthoDB" id="1721152at2759"/>
<reference evidence="3 4" key="1">
    <citation type="journal article" date="2020" name="IScience">
        <title>Genome Sequencing of the Endangered Kingdonia uniflora (Circaeasteraceae, Ranunculales) Reveals Potential Mechanisms of Evolutionary Specialization.</title>
        <authorList>
            <person name="Sun Y."/>
            <person name="Deng T."/>
            <person name="Zhang A."/>
            <person name="Moore M.J."/>
            <person name="Landis J.B."/>
            <person name="Lin N."/>
            <person name="Zhang H."/>
            <person name="Zhang X."/>
            <person name="Huang J."/>
            <person name="Zhang X."/>
            <person name="Sun H."/>
            <person name="Wang H."/>
        </authorList>
    </citation>
    <scope>NUCLEOTIDE SEQUENCE [LARGE SCALE GENOMIC DNA]</scope>
    <source>
        <strain evidence="3">TB1705</strain>
        <tissue evidence="3">Leaf</tissue>
    </source>
</reference>
<keyword evidence="4" id="KW-1185">Reference proteome</keyword>
<dbReference type="GO" id="GO:0009733">
    <property type="term" value="P:response to auxin"/>
    <property type="evidence" value="ECO:0007669"/>
    <property type="project" value="InterPro"/>
</dbReference>
<evidence type="ECO:0000256" key="1">
    <source>
        <dbReference type="ARBA" id="ARBA00006974"/>
    </source>
</evidence>
<dbReference type="InterPro" id="IPR003676">
    <property type="entry name" value="SAUR_fam"/>
</dbReference>
<dbReference type="PANTHER" id="PTHR31175">
    <property type="entry name" value="AUXIN-RESPONSIVE FAMILY PROTEIN"/>
    <property type="match status" value="1"/>
</dbReference>
<sequence>MSEEEFGLPRDRLITLPCDMVFMKYVITVVQSCDSKDLEKSVLVSIAMGRQGHPWTYGALGELYKMGLLIVLFCTQFSYIVCHMYSNVRE</sequence>
<evidence type="ECO:0000256" key="2">
    <source>
        <dbReference type="SAM" id="Phobius"/>
    </source>
</evidence>
<dbReference type="AlphaFoldDB" id="A0A7J7NZ80"/>
<dbReference type="Pfam" id="PF02519">
    <property type="entry name" value="Auxin_inducible"/>
    <property type="match status" value="1"/>
</dbReference>
<organism evidence="3 4">
    <name type="scientific">Kingdonia uniflora</name>
    <dbReference type="NCBI Taxonomy" id="39325"/>
    <lineage>
        <taxon>Eukaryota</taxon>
        <taxon>Viridiplantae</taxon>
        <taxon>Streptophyta</taxon>
        <taxon>Embryophyta</taxon>
        <taxon>Tracheophyta</taxon>
        <taxon>Spermatophyta</taxon>
        <taxon>Magnoliopsida</taxon>
        <taxon>Ranunculales</taxon>
        <taxon>Circaeasteraceae</taxon>
        <taxon>Kingdonia</taxon>
    </lineage>
</organism>
<accession>A0A7J7NZ80</accession>
<evidence type="ECO:0000313" key="4">
    <source>
        <dbReference type="Proteomes" id="UP000541444"/>
    </source>
</evidence>
<comment type="similarity">
    <text evidence="1">Belongs to the ARG7 family.</text>
</comment>
<dbReference type="Proteomes" id="UP000541444">
    <property type="component" value="Unassembled WGS sequence"/>
</dbReference>